<evidence type="ECO:0000313" key="3">
    <source>
        <dbReference type="Proteomes" id="UP001152888"/>
    </source>
</evidence>
<name>A0A9P0PEL5_ACAOB</name>
<proteinExistence type="predicted"/>
<accession>A0A9P0PEL5</accession>
<evidence type="ECO:0000313" key="2">
    <source>
        <dbReference type="EMBL" id="CAH1980879.1"/>
    </source>
</evidence>
<dbReference type="OrthoDB" id="10028342at2759"/>
<protein>
    <submittedName>
        <fullName evidence="2">Uncharacterized protein</fullName>
    </submittedName>
</protein>
<feature type="region of interest" description="Disordered" evidence="1">
    <location>
        <begin position="45"/>
        <end position="99"/>
    </location>
</feature>
<comment type="caution">
    <text evidence="2">The sequence shown here is derived from an EMBL/GenBank/DDBJ whole genome shotgun (WGS) entry which is preliminary data.</text>
</comment>
<gene>
    <name evidence="2" type="ORF">ACAOBT_LOCUS14215</name>
</gene>
<dbReference type="AlphaFoldDB" id="A0A9P0PEL5"/>
<dbReference type="EMBL" id="CAKOFQ010006901">
    <property type="protein sequence ID" value="CAH1980879.1"/>
    <property type="molecule type" value="Genomic_DNA"/>
</dbReference>
<sequence>MPRKRLRTTNNRSYSVADLRQACEEVLTHGRTTRSVALQFKIPRITLKRHSSQREHRGRSKTSRRKSTKKTKRTNKKKEAVKRRILEDSSSDDDSVIYEESSDSLEEFDAYDDSPQAVTKGDFVIVKVYGQNKLNVGEIIHAVNDGFEVQEIAPIKVSFEEKIMGGQEEPDQTLTYREHKISSGGDNSKSEANIKNTSRKPEIRKDHFRNDRYLMKKDFCYICKIDVIDFMTHLKNNHQEDDDVRIIFAYQPNTTLSNILIQRLKEKWNSLKNNSNHTNDFPVNHDSNGNSTIDCSATDKPGLQLVEDRKISKSCMLCKGASETGTENKNEELVKSNRVAENYIPMIKRKNMFNISKSNRRVKSAYHEFNTLNSNESEFKKSRKNSSVIVKQYCLFCKTDVRDFLRHLWVNHRRFNTVRQIFKFPVHSKSREILVNRLKEKWNSL</sequence>
<reference evidence="2" key="1">
    <citation type="submission" date="2022-03" db="EMBL/GenBank/DDBJ databases">
        <authorList>
            <person name="Sayadi A."/>
        </authorList>
    </citation>
    <scope>NUCLEOTIDE SEQUENCE</scope>
</reference>
<feature type="compositionally biased region" description="Basic residues" evidence="1">
    <location>
        <begin position="46"/>
        <end position="81"/>
    </location>
</feature>
<keyword evidence="3" id="KW-1185">Reference proteome</keyword>
<feature type="compositionally biased region" description="Polar residues" evidence="1">
    <location>
        <begin position="184"/>
        <end position="196"/>
    </location>
</feature>
<evidence type="ECO:0000256" key="1">
    <source>
        <dbReference type="SAM" id="MobiDB-lite"/>
    </source>
</evidence>
<feature type="region of interest" description="Disordered" evidence="1">
    <location>
        <begin position="179"/>
        <end position="202"/>
    </location>
</feature>
<feature type="compositionally biased region" description="Acidic residues" evidence="1">
    <location>
        <begin position="89"/>
        <end position="99"/>
    </location>
</feature>
<organism evidence="2 3">
    <name type="scientific">Acanthoscelides obtectus</name>
    <name type="common">Bean weevil</name>
    <name type="synonym">Bruchus obtectus</name>
    <dbReference type="NCBI Taxonomy" id="200917"/>
    <lineage>
        <taxon>Eukaryota</taxon>
        <taxon>Metazoa</taxon>
        <taxon>Ecdysozoa</taxon>
        <taxon>Arthropoda</taxon>
        <taxon>Hexapoda</taxon>
        <taxon>Insecta</taxon>
        <taxon>Pterygota</taxon>
        <taxon>Neoptera</taxon>
        <taxon>Endopterygota</taxon>
        <taxon>Coleoptera</taxon>
        <taxon>Polyphaga</taxon>
        <taxon>Cucujiformia</taxon>
        <taxon>Chrysomeloidea</taxon>
        <taxon>Chrysomelidae</taxon>
        <taxon>Bruchinae</taxon>
        <taxon>Bruchini</taxon>
        <taxon>Acanthoscelides</taxon>
    </lineage>
</organism>
<dbReference type="Proteomes" id="UP001152888">
    <property type="component" value="Unassembled WGS sequence"/>
</dbReference>